<protein>
    <recommendedName>
        <fullName evidence="1">UPF0354 protein BT1A1_2568</fullName>
    </recommendedName>
</protein>
<dbReference type="Proteomes" id="UP000040576">
    <property type="component" value="Unassembled WGS sequence"/>
</dbReference>
<dbReference type="PIRSF" id="PIRSF012562">
    <property type="entry name" value="UCP012562"/>
    <property type="match status" value="1"/>
</dbReference>
<evidence type="ECO:0000313" key="3">
    <source>
        <dbReference type="Proteomes" id="UP000040576"/>
    </source>
</evidence>
<sequence>MKMSVTTLKKILEQRLAGDNRKITFNRDKDELRVEDTKIKKGINISLPPIIGKWEKERDHAIDEVVYYVEEALKAMTSSIELTGQEKNIFPVIRSTSFPKRTDTGGEMLVDEHTAETRIYYALDLGNTYRLIDENMLAKENWEPNMIREMAKFNLRSLANPLKKDSVRGNDFYFLNTNDGYDASRILNENLLKEMEEKVEGKLAISIPHQDVLIFADIKNDIGYDILAQMTMSFFTNGAIPITALSFYYEDGKLEPIFIMAKNRPIRKE</sequence>
<reference evidence="2 3" key="1">
    <citation type="submission" date="2014-07" db="EMBL/GenBank/DDBJ databases">
        <authorList>
            <person name="Wibberg Daniel"/>
        </authorList>
    </citation>
    <scope>NUCLEOTIDE SEQUENCE [LARGE SCALE GENOMIC DNA]</scope>
</reference>
<accession>A0A090IWE9</accession>
<dbReference type="EMBL" id="CCRF01000072">
    <property type="protein sequence ID" value="CEE02386.1"/>
    <property type="molecule type" value="Genomic_DNA"/>
</dbReference>
<dbReference type="Pfam" id="PF07285">
    <property type="entry name" value="DUF1444"/>
    <property type="match status" value="1"/>
</dbReference>
<keyword evidence="3" id="KW-1185">Reference proteome</keyword>
<dbReference type="NCBIfam" id="NF010189">
    <property type="entry name" value="PRK13668.1"/>
    <property type="match status" value="1"/>
</dbReference>
<evidence type="ECO:0000256" key="1">
    <source>
        <dbReference type="HAMAP-Rule" id="MF_01548"/>
    </source>
</evidence>
<evidence type="ECO:0000313" key="2">
    <source>
        <dbReference type="EMBL" id="CEE02386.1"/>
    </source>
</evidence>
<organism evidence="2 3">
    <name type="scientific">Caldibacillus thermoamylovorans</name>
    <dbReference type="NCBI Taxonomy" id="35841"/>
    <lineage>
        <taxon>Bacteria</taxon>
        <taxon>Bacillati</taxon>
        <taxon>Bacillota</taxon>
        <taxon>Bacilli</taxon>
        <taxon>Bacillales</taxon>
        <taxon>Bacillaceae</taxon>
        <taxon>Caldibacillus</taxon>
    </lineage>
</organism>
<dbReference type="RefSeq" id="WP_034771849.1">
    <property type="nucleotide sequence ID" value="NZ_CCRF01000072.1"/>
</dbReference>
<proteinExistence type="inferred from homology"/>
<gene>
    <name evidence="2" type="ORF">BT1A1_2568</name>
</gene>
<name>A0A090IWE9_9BACI</name>
<comment type="similarity">
    <text evidence="1">Belongs to the UPF0354 family.</text>
</comment>
<dbReference type="InterPro" id="IPR010838">
    <property type="entry name" value="DUF1444"/>
</dbReference>
<dbReference type="HAMAP" id="MF_01548">
    <property type="entry name" value="UPF0354"/>
    <property type="match status" value="1"/>
</dbReference>
<dbReference type="AlphaFoldDB" id="A0A090IWE9"/>